<dbReference type="GO" id="GO:0000287">
    <property type="term" value="F:magnesium ion binding"/>
    <property type="evidence" value="ECO:0007669"/>
    <property type="project" value="TreeGrafter"/>
</dbReference>
<dbReference type="SFLD" id="SFLDG01144">
    <property type="entry name" value="C2.B.4:_PGP_Like"/>
    <property type="match status" value="1"/>
</dbReference>
<dbReference type="InterPro" id="IPR006379">
    <property type="entry name" value="HAD-SF_hydro_IIB"/>
</dbReference>
<protein>
    <submittedName>
        <fullName evidence="1">Sugar-phosphatase</fullName>
    </submittedName>
</protein>
<dbReference type="CDD" id="cd07516">
    <property type="entry name" value="HAD_Pase"/>
    <property type="match status" value="1"/>
</dbReference>
<dbReference type="PANTHER" id="PTHR10000:SF8">
    <property type="entry name" value="HAD SUPERFAMILY HYDROLASE-LIKE, TYPE 3"/>
    <property type="match status" value="1"/>
</dbReference>
<comment type="caution">
    <text evidence="1">The sequence shown here is derived from an EMBL/GenBank/DDBJ whole genome shotgun (WGS) entry which is preliminary data.</text>
</comment>
<dbReference type="SUPFAM" id="SSF56784">
    <property type="entry name" value="HAD-like"/>
    <property type="match status" value="1"/>
</dbReference>
<dbReference type="RefSeq" id="WP_095654100.1">
    <property type="nucleotide sequence ID" value="NZ_NPOA01000002.1"/>
</dbReference>
<organism evidence="1 2">
    <name type="scientific">Virgibacillus profundi</name>
    <dbReference type="NCBI Taxonomy" id="2024555"/>
    <lineage>
        <taxon>Bacteria</taxon>
        <taxon>Bacillati</taxon>
        <taxon>Bacillota</taxon>
        <taxon>Bacilli</taxon>
        <taxon>Bacillales</taxon>
        <taxon>Bacillaceae</taxon>
        <taxon>Virgibacillus</taxon>
    </lineage>
</organism>
<dbReference type="SFLD" id="SFLDG01140">
    <property type="entry name" value="C2.B:_Phosphomannomutase_and_P"/>
    <property type="match status" value="1"/>
</dbReference>
<keyword evidence="2" id="KW-1185">Reference proteome</keyword>
<dbReference type="Gene3D" id="3.30.1240.10">
    <property type="match status" value="1"/>
</dbReference>
<dbReference type="EMBL" id="NPOA01000002">
    <property type="protein sequence ID" value="PAV30770.1"/>
    <property type="molecule type" value="Genomic_DNA"/>
</dbReference>
<proteinExistence type="predicted"/>
<gene>
    <name evidence="1" type="ORF">CIL05_03340</name>
</gene>
<dbReference type="NCBIfam" id="TIGR00099">
    <property type="entry name" value="Cof-subfamily"/>
    <property type="match status" value="1"/>
</dbReference>
<dbReference type="InterPro" id="IPR023214">
    <property type="entry name" value="HAD_sf"/>
</dbReference>
<dbReference type="GO" id="GO:0005829">
    <property type="term" value="C:cytosol"/>
    <property type="evidence" value="ECO:0007669"/>
    <property type="project" value="TreeGrafter"/>
</dbReference>
<name>A0A2A2II00_9BACI</name>
<dbReference type="NCBIfam" id="TIGR01484">
    <property type="entry name" value="HAD-SF-IIB"/>
    <property type="match status" value="2"/>
</dbReference>
<dbReference type="Pfam" id="PF08282">
    <property type="entry name" value="Hydrolase_3"/>
    <property type="match status" value="1"/>
</dbReference>
<dbReference type="GO" id="GO:0016791">
    <property type="term" value="F:phosphatase activity"/>
    <property type="evidence" value="ECO:0007669"/>
    <property type="project" value="TreeGrafter"/>
</dbReference>
<dbReference type="NCBIfam" id="NF007806">
    <property type="entry name" value="PRK10513.1"/>
    <property type="match status" value="1"/>
</dbReference>
<dbReference type="InterPro" id="IPR000150">
    <property type="entry name" value="Cof"/>
</dbReference>
<dbReference type="PANTHER" id="PTHR10000">
    <property type="entry name" value="PHOSPHOSERINE PHOSPHATASE"/>
    <property type="match status" value="1"/>
</dbReference>
<dbReference type="PROSITE" id="PS01228">
    <property type="entry name" value="COF_1"/>
    <property type="match status" value="1"/>
</dbReference>
<dbReference type="Proteomes" id="UP000218887">
    <property type="component" value="Unassembled WGS sequence"/>
</dbReference>
<dbReference type="Gene3D" id="3.40.50.1000">
    <property type="entry name" value="HAD superfamily/HAD-like"/>
    <property type="match status" value="1"/>
</dbReference>
<evidence type="ECO:0000313" key="2">
    <source>
        <dbReference type="Proteomes" id="UP000218887"/>
    </source>
</evidence>
<dbReference type="OrthoDB" id="9790031at2"/>
<accession>A0A2A2II00</accession>
<dbReference type="PROSITE" id="PS01229">
    <property type="entry name" value="COF_2"/>
    <property type="match status" value="1"/>
</dbReference>
<dbReference type="InterPro" id="IPR036412">
    <property type="entry name" value="HAD-like_sf"/>
</dbReference>
<sequence>MYKLIAIDMDGTLLNDRHEVPEDVKNTLEEAKRQGIKIVLCSGRPIGGMRSYIEALNLDEDGDYVIAYNGAFVQNTNTNEVVAELSLGHDDLVKLYDLSIELKTPMHFFDVDGLYTPNADISEYTVLESYLNKIPLSYRQVVDVPTNQSIPKIMFIDEPVNLNQTVQALPENLNKQYTIVQSSPYFLEFVHPDASKGNAVKMLAEHLGIKQEEVMSIGDNGNDLSMIKYAGCGVAMSNAIPEIKAAADFQTRSNNEGGVAYAIEELVLEPLRVSGR</sequence>
<dbReference type="AlphaFoldDB" id="A0A2A2II00"/>
<evidence type="ECO:0000313" key="1">
    <source>
        <dbReference type="EMBL" id="PAV30770.1"/>
    </source>
</evidence>
<reference evidence="1 2" key="1">
    <citation type="submission" date="2017-08" db="EMBL/GenBank/DDBJ databases">
        <title>Virgibacillus indicus sp. nov. and Virgibacillus profoundi sp. nov, two moderately halophilic bacteria isolated from marine sediment by using the Microfluidic Streak Plate.</title>
        <authorList>
            <person name="Xu B."/>
            <person name="Hu B."/>
            <person name="Wang J."/>
            <person name="Zhu Y."/>
            <person name="Huang L."/>
            <person name="Du W."/>
            <person name="Huang Y."/>
        </authorList>
    </citation>
    <scope>NUCLEOTIDE SEQUENCE [LARGE SCALE GENOMIC DNA]</scope>
    <source>
        <strain evidence="1 2">IO3-P3-H5</strain>
    </source>
</reference>
<dbReference type="SFLD" id="SFLDS00003">
    <property type="entry name" value="Haloacid_Dehalogenase"/>
    <property type="match status" value="1"/>
</dbReference>